<dbReference type="EMBL" id="JAVRQU010000007">
    <property type="protein sequence ID" value="KAK5700818.1"/>
    <property type="molecule type" value="Genomic_DNA"/>
</dbReference>
<gene>
    <name evidence="2" type="ORF">LTR97_005335</name>
</gene>
<reference evidence="2" key="1">
    <citation type="submission" date="2023-08" db="EMBL/GenBank/DDBJ databases">
        <title>Black Yeasts Isolated from many extreme environments.</title>
        <authorList>
            <person name="Coleine C."/>
            <person name="Stajich J.E."/>
            <person name="Selbmann L."/>
        </authorList>
    </citation>
    <scope>NUCLEOTIDE SEQUENCE</scope>
    <source>
        <strain evidence="2">CCFEE 5810</strain>
    </source>
</reference>
<evidence type="ECO:0000313" key="3">
    <source>
        <dbReference type="Proteomes" id="UP001310594"/>
    </source>
</evidence>
<organism evidence="2 3">
    <name type="scientific">Elasticomyces elasticus</name>
    <dbReference type="NCBI Taxonomy" id="574655"/>
    <lineage>
        <taxon>Eukaryota</taxon>
        <taxon>Fungi</taxon>
        <taxon>Dikarya</taxon>
        <taxon>Ascomycota</taxon>
        <taxon>Pezizomycotina</taxon>
        <taxon>Dothideomycetes</taxon>
        <taxon>Dothideomycetidae</taxon>
        <taxon>Mycosphaerellales</taxon>
        <taxon>Teratosphaeriaceae</taxon>
        <taxon>Elasticomyces</taxon>
    </lineage>
</organism>
<accession>A0AAN7WA01</accession>
<feature type="signal peptide" evidence="1">
    <location>
        <begin position="1"/>
        <end position="18"/>
    </location>
</feature>
<sequence>MYTPILLTAFLLTTLSLAAPTPTTPKRQDLGELEGIVGTALPTILENLPNALNAIINGVDTPTTTSKQKRQADDELEGILETALPVIVANLPNALDSIINGVDTPAEKRQADDELTAILEPIVENIPDLVGSIVEEGSTLPDLSKKRQDPGELEGVLETALPVIVANLPNDVNGIVNGD</sequence>
<protein>
    <submittedName>
        <fullName evidence="2">Uncharacterized protein</fullName>
    </submittedName>
</protein>
<evidence type="ECO:0000313" key="2">
    <source>
        <dbReference type="EMBL" id="KAK5700818.1"/>
    </source>
</evidence>
<evidence type="ECO:0000256" key="1">
    <source>
        <dbReference type="SAM" id="SignalP"/>
    </source>
</evidence>
<proteinExistence type="predicted"/>
<dbReference type="Proteomes" id="UP001310594">
    <property type="component" value="Unassembled WGS sequence"/>
</dbReference>
<comment type="caution">
    <text evidence="2">The sequence shown here is derived from an EMBL/GenBank/DDBJ whole genome shotgun (WGS) entry which is preliminary data.</text>
</comment>
<dbReference type="AlphaFoldDB" id="A0AAN7WA01"/>
<keyword evidence="1" id="KW-0732">Signal</keyword>
<name>A0AAN7WA01_9PEZI</name>
<feature type="chain" id="PRO_5042843248" evidence="1">
    <location>
        <begin position="19"/>
        <end position="179"/>
    </location>
</feature>